<feature type="compositionally biased region" description="Basic residues" evidence="3">
    <location>
        <begin position="319"/>
        <end position="337"/>
    </location>
</feature>
<feature type="domain" description="Peptidase C19 ubiquitin carboxyl-terminal hydrolase" evidence="4">
    <location>
        <begin position="324"/>
        <end position="575"/>
    </location>
</feature>
<evidence type="ECO:0000256" key="3">
    <source>
        <dbReference type="SAM" id="MobiDB-lite"/>
    </source>
</evidence>
<feature type="domain" description="DUF629" evidence="5">
    <location>
        <begin position="1"/>
        <end position="229"/>
    </location>
</feature>
<dbReference type="PANTHER" id="PTHR22975">
    <property type="entry name" value="UBIQUITIN SPECIFIC PROTEINASE"/>
    <property type="match status" value="1"/>
</dbReference>
<dbReference type="EMBL" id="CACTIH010009215">
    <property type="protein sequence ID" value="CAA3027694.1"/>
    <property type="molecule type" value="Genomic_DNA"/>
</dbReference>
<dbReference type="AlphaFoldDB" id="A0A8S0V8D4"/>
<dbReference type="Gene3D" id="3.90.70.10">
    <property type="entry name" value="Cysteine proteinases"/>
    <property type="match status" value="1"/>
</dbReference>
<evidence type="ECO:0000259" key="5">
    <source>
        <dbReference type="Pfam" id="PF04780"/>
    </source>
</evidence>
<dbReference type="PANTHER" id="PTHR22975:SF9">
    <property type="entry name" value="ECHINUS SPLICE FORM 3"/>
    <property type="match status" value="1"/>
</dbReference>
<keyword evidence="1" id="KW-0833">Ubl conjugation pathway</keyword>
<evidence type="ECO:0000313" key="7">
    <source>
        <dbReference type="Proteomes" id="UP000594638"/>
    </source>
</evidence>
<sequence>MDQTPLCICFLGAPDLKKILLFLLKIEREILQSEERNFMDDSTSGTQIVNTTEKITFTQNDLVLELDDGFLRCKLNSSLFDDDSSSATSLRICYENDDAILDSDALMSWIFTGPSIGELLVSWTFAREEKAQQGKEILELREKKFNDLQSLCQRKYDHLNYLKAMSDVKSLCCEENFKREHVVDSVPQRYDSVLRKRLEDLTGSGNTITVIKNGYERAAIENVLKDAESDDDSSIIHAMQRKKHDVSLELCKVDARMLLDPASAYDFRSILVPLVKSYLQAHLEDLTEKEATKKSDAASEALLAELAFDSEHVFSNSGHMRKRMKDKKKSKEKRKNKDSKATGGNELVMIHDRTSEEISHISPPDGDDPNAAIAFAGTGVDLRQQDIEAVAPTSLRIALSNLYPDSNFFQEGQMNDASEVLRVIFDCLHQSFPFAPPPVLRFGSFKCTGLSCIVMYPENSFDELLNLIEMNQQLACDPEAGCCGKLNYIHPVLSAQPHVFVPVLGRQNTCESVDNITATLAALSTKIDISVLYHCGLDQKGTHCLVSMVCFYGQHYCCFAYKHEYEQWIMYDDETEIGGWNDVRTMCERGHLQPQVLFFEAIS</sequence>
<dbReference type="Proteomes" id="UP000594638">
    <property type="component" value="Unassembled WGS sequence"/>
</dbReference>
<dbReference type="Pfam" id="PF00443">
    <property type="entry name" value="UCH"/>
    <property type="match status" value="1"/>
</dbReference>
<reference evidence="6 7" key="1">
    <citation type="submission" date="2019-12" db="EMBL/GenBank/DDBJ databases">
        <authorList>
            <person name="Alioto T."/>
            <person name="Alioto T."/>
            <person name="Gomez Garrido J."/>
        </authorList>
    </citation>
    <scope>NUCLEOTIDE SEQUENCE [LARGE SCALE GENOMIC DNA]</scope>
</reference>
<protein>
    <submittedName>
        <fullName evidence="6">Ubiquitinyl hydrolase 1</fullName>
    </submittedName>
</protein>
<keyword evidence="2 6" id="KW-0378">Hydrolase</keyword>
<gene>
    <name evidence="6" type="ORF">OLEA9_A078961</name>
</gene>
<dbReference type="InterPro" id="IPR038765">
    <property type="entry name" value="Papain-like_cys_pep_sf"/>
</dbReference>
<dbReference type="InterPro" id="IPR006865">
    <property type="entry name" value="DUF629"/>
</dbReference>
<evidence type="ECO:0000256" key="2">
    <source>
        <dbReference type="ARBA" id="ARBA00022801"/>
    </source>
</evidence>
<feature type="region of interest" description="Disordered" evidence="3">
    <location>
        <begin position="317"/>
        <end position="345"/>
    </location>
</feature>
<dbReference type="OrthoDB" id="205782at2759"/>
<dbReference type="Gramene" id="OE9A078961T1">
    <property type="protein sequence ID" value="OE9A078961C1"/>
    <property type="gene ID" value="OE9A078961"/>
</dbReference>
<dbReference type="InterPro" id="IPR052398">
    <property type="entry name" value="Ubiquitin_hydrolase_53/54"/>
</dbReference>
<proteinExistence type="predicted"/>
<dbReference type="GO" id="GO:0004843">
    <property type="term" value="F:cysteine-type deubiquitinase activity"/>
    <property type="evidence" value="ECO:0007669"/>
    <property type="project" value="InterPro"/>
</dbReference>
<accession>A0A8S0V8D4</accession>
<evidence type="ECO:0000259" key="4">
    <source>
        <dbReference type="Pfam" id="PF00443"/>
    </source>
</evidence>
<name>A0A8S0V8D4_OLEEU</name>
<evidence type="ECO:0000313" key="6">
    <source>
        <dbReference type="EMBL" id="CAA3027694.1"/>
    </source>
</evidence>
<evidence type="ECO:0000256" key="1">
    <source>
        <dbReference type="ARBA" id="ARBA00022786"/>
    </source>
</evidence>
<dbReference type="Pfam" id="PF04780">
    <property type="entry name" value="DUF629"/>
    <property type="match status" value="1"/>
</dbReference>
<dbReference type="SUPFAM" id="SSF54001">
    <property type="entry name" value="Cysteine proteinases"/>
    <property type="match status" value="1"/>
</dbReference>
<comment type="caution">
    <text evidence="6">The sequence shown here is derived from an EMBL/GenBank/DDBJ whole genome shotgun (WGS) entry which is preliminary data.</text>
</comment>
<keyword evidence="7" id="KW-1185">Reference proteome</keyword>
<dbReference type="GO" id="GO:0016579">
    <property type="term" value="P:protein deubiquitination"/>
    <property type="evidence" value="ECO:0007669"/>
    <property type="project" value="InterPro"/>
</dbReference>
<dbReference type="InterPro" id="IPR001394">
    <property type="entry name" value="Peptidase_C19_UCH"/>
</dbReference>
<organism evidence="6 7">
    <name type="scientific">Olea europaea subsp. europaea</name>
    <dbReference type="NCBI Taxonomy" id="158383"/>
    <lineage>
        <taxon>Eukaryota</taxon>
        <taxon>Viridiplantae</taxon>
        <taxon>Streptophyta</taxon>
        <taxon>Embryophyta</taxon>
        <taxon>Tracheophyta</taxon>
        <taxon>Spermatophyta</taxon>
        <taxon>Magnoliopsida</taxon>
        <taxon>eudicotyledons</taxon>
        <taxon>Gunneridae</taxon>
        <taxon>Pentapetalae</taxon>
        <taxon>asterids</taxon>
        <taxon>lamiids</taxon>
        <taxon>Lamiales</taxon>
        <taxon>Oleaceae</taxon>
        <taxon>Oleeae</taxon>
        <taxon>Olea</taxon>
    </lineage>
</organism>